<comment type="similarity">
    <text evidence="1">Belongs to the GSP E family.</text>
</comment>
<name>A0A4P8HS74_9BURK</name>
<feature type="domain" description="GAF" evidence="5">
    <location>
        <begin position="29"/>
        <end position="192"/>
    </location>
</feature>
<feature type="compositionally biased region" description="Low complexity" evidence="4">
    <location>
        <begin position="202"/>
        <end position="224"/>
    </location>
</feature>
<dbReference type="PANTHER" id="PTHR30258:SF2">
    <property type="entry name" value="COMG OPERON PROTEIN 1"/>
    <property type="match status" value="1"/>
</dbReference>
<dbReference type="GO" id="GO:0005524">
    <property type="term" value="F:ATP binding"/>
    <property type="evidence" value="ECO:0007669"/>
    <property type="project" value="UniProtKB-KW"/>
</dbReference>
<dbReference type="OrthoDB" id="5790493at2"/>
<dbReference type="EMBL" id="CP040017">
    <property type="protein sequence ID" value="QCP11255.1"/>
    <property type="molecule type" value="Genomic_DNA"/>
</dbReference>
<protein>
    <submittedName>
        <fullName evidence="7">GAF domain-containing protein</fullName>
    </submittedName>
    <submittedName>
        <fullName evidence="6">Type II secretory ATPase GspE/PulE/Tfp pilus assembly ATPase PilB-like protein</fullName>
    </submittedName>
</protein>
<keyword evidence="2" id="KW-0547">Nucleotide-binding</keyword>
<evidence type="ECO:0000256" key="1">
    <source>
        <dbReference type="ARBA" id="ARBA00006611"/>
    </source>
</evidence>
<gene>
    <name evidence="7" type="ORF">FCL38_13170</name>
    <name evidence="6" type="ORF">FHS02_005239</name>
</gene>
<evidence type="ECO:0000256" key="4">
    <source>
        <dbReference type="SAM" id="MobiDB-lite"/>
    </source>
</evidence>
<evidence type="ECO:0000313" key="8">
    <source>
        <dbReference type="Proteomes" id="UP000298763"/>
    </source>
</evidence>
<dbReference type="GO" id="GO:0005886">
    <property type="term" value="C:plasma membrane"/>
    <property type="evidence" value="ECO:0007669"/>
    <property type="project" value="TreeGrafter"/>
</dbReference>
<dbReference type="RefSeq" id="WP_137314118.1">
    <property type="nucleotide sequence ID" value="NZ_CP040017.1"/>
</dbReference>
<dbReference type="InterPro" id="IPR001482">
    <property type="entry name" value="T2SS/T4SS_dom"/>
</dbReference>
<accession>A0A4P8HS74</accession>
<organism evidence="6 9">
    <name type="scientific">Pseudoduganella umbonata</name>
    <dbReference type="NCBI Taxonomy" id="864828"/>
    <lineage>
        <taxon>Bacteria</taxon>
        <taxon>Pseudomonadati</taxon>
        <taxon>Pseudomonadota</taxon>
        <taxon>Betaproteobacteria</taxon>
        <taxon>Burkholderiales</taxon>
        <taxon>Oxalobacteraceae</taxon>
        <taxon>Telluria group</taxon>
        <taxon>Pseudoduganella</taxon>
    </lineage>
</organism>
<evidence type="ECO:0000259" key="5">
    <source>
        <dbReference type="SMART" id="SM00065"/>
    </source>
</evidence>
<evidence type="ECO:0000313" key="9">
    <source>
        <dbReference type="Proteomes" id="UP000584325"/>
    </source>
</evidence>
<dbReference type="SUPFAM" id="SSF52540">
    <property type="entry name" value="P-loop containing nucleoside triphosphate hydrolases"/>
    <property type="match status" value="1"/>
</dbReference>
<keyword evidence="3" id="KW-0067">ATP-binding</keyword>
<reference evidence="6 9" key="2">
    <citation type="submission" date="2020-08" db="EMBL/GenBank/DDBJ databases">
        <title>Genomic Encyclopedia of Type Strains, Phase III (KMG-III): the genomes of soil and plant-associated and newly described type strains.</title>
        <authorList>
            <person name="Whitman W."/>
        </authorList>
    </citation>
    <scope>NUCLEOTIDE SEQUENCE [LARGE SCALE GENOMIC DNA]</scope>
    <source>
        <strain evidence="6 9">CECT 7753</strain>
    </source>
</reference>
<dbReference type="Gene3D" id="3.30.450.90">
    <property type="match status" value="1"/>
</dbReference>
<dbReference type="PANTHER" id="PTHR30258">
    <property type="entry name" value="TYPE II SECRETION SYSTEM PROTEIN GSPE-RELATED"/>
    <property type="match status" value="1"/>
</dbReference>
<dbReference type="InterPro" id="IPR027417">
    <property type="entry name" value="P-loop_NTPase"/>
</dbReference>
<sequence>MNTPAERDTHMPFLQALAAVAARLREAGSLDEVMLDPAGTVTGLFACDRFTLYAVDAEGDYLVSKVKTAAGAWRDVKVAIAPHAIAGHVALARRAVSIADAYDDAELARIAPGLRFPRGVDQRTGYRTRQVLAVPVTAPGPSAQSSKVLGVIQLVNTHDGQPFAAHALAGAEALATSLATSLSEALATSPARSLAAARGDARPASRSAPTPAPAGQAPAAPAAPAAATIVGEPVASRAVVPAQPGDEGARLLARIVADAHRLGAAAIHIEAAGSAGSTIRLRRDGALVPYASLPPGRAEALMRRLEAGGALGNGAAGHGPLHGTLHGTLRGGAHGMPDVMLQATALPTRAGMDVVLRFAAADAAVPLAQLGMAPDDLARLRRLLDEARGLLLVCGPGDAGKSTTLHALLACLNRPERKICTAEDPVKPAGPGLRQVHAGRAAELEVAAALEAFRRADADVIMIDAACDRTAAGLAIEAALTGRLVLAALPARSAADGARQLLDMAAEPFGAAAALAGALAQRLAAKLCTACRQPYRPGAAELELLLTEFCAELQPDDDAPDTARVAAYVAANNAANHATHHGNWTREHVLASWRERHADAGGHFTLYRAVGCAECHRGYRGRVALFELMTVGEHAARLLARRPASAQLAMAALGDGMRTLKMDGIDKVLAGITDIGMVRAACAR</sequence>
<evidence type="ECO:0000313" key="7">
    <source>
        <dbReference type="EMBL" id="QCP11255.1"/>
    </source>
</evidence>
<evidence type="ECO:0000256" key="2">
    <source>
        <dbReference type="ARBA" id="ARBA00022741"/>
    </source>
</evidence>
<dbReference type="SUPFAM" id="SSF55781">
    <property type="entry name" value="GAF domain-like"/>
    <property type="match status" value="1"/>
</dbReference>
<dbReference type="AlphaFoldDB" id="A0A4P8HS74"/>
<keyword evidence="8" id="KW-1185">Reference proteome</keyword>
<dbReference type="Gene3D" id="3.40.50.300">
    <property type="entry name" value="P-loop containing nucleotide triphosphate hydrolases"/>
    <property type="match status" value="1"/>
</dbReference>
<feature type="region of interest" description="Disordered" evidence="4">
    <location>
        <begin position="193"/>
        <end position="224"/>
    </location>
</feature>
<dbReference type="Gene3D" id="3.30.450.40">
    <property type="match status" value="1"/>
</dbReference>
<proteinExistence type="inferred from homology"/>
<dbReference type="SMART" id="SM00065">
    <property type="entry name" value="GAF"/>
    <property type="match status" value="1"/>
</dbReference>
<dbReference type="Proteomes" id="UP000584325">
    <property type="component" value="Unassembled WGS sequence"/>
</dbReference>
<dbReference type="Pfam" id="PF00437">
    <property type="entry name" value="T2SSE"/>
    <property type="match status" value="1"/>
</dbReference>
<dbReference type="GO" id="GO:0016887">
    <property type="term" value="F:ATP hydrolysis activity"/>
    <property type="evidence" value="ECO:0007669"/>
    <property type="project" value="TreeGrafter"/>
</dbReference>
<dbReference type="EMBL" id="JACHXS010000012">
    <property type="protein sequence ID" value="MBB3224375.1"/>
    <property type="molecule type" value="Genomic_DNA"/>
</dbReference>
<evidence type="ECO:0000256" key="3">
    <source>
        <dbReference type="ARBA" id="ARBA00022840"/>
    </source>
</evidence>
<dbReference type="Proteomes" id="UP000298763">
    <property type="component" value="Chromosome"/>
</dbReference>
<evidence type="ECO:0000313" key="6">
    <source>
        <dbReference type="EMBL" id="MBB3224375.1"/>
    </source>
</evidence>
<dbReference type="InterPro" id="IPR029016">
    <property type="entry name" value="GAF-like_dom_sf"/>
</dbReference>
<reference evidence="7 8" key="1">
    <citation type="submission" date="2019-05" db="EMBL/GenBank/DDBJ databases">
        <title>Draft Genome Sequences of Six Type Strains of the Genus Massilia.</title>
        <authorList>
            <person name="Miess H."/>
            <person name="Frediansyhah A."/>
            <person name="Gross H."/>
        </authorList>
    </citation>
    <scope>NUCLEOTIDE SEQUENCE [LARGE SCALE GENOMIC DNA]</scope>
    <source>
        <strain evidence="7 8">DSMZ 26121</strain>
    </source>
</reference>
<dbReference type="InterPro" id="IPR003018">
    <property type="entry name" value="GAF"/>
</dbReference>